<comment type="caution">
    <text evidence="2">The sequence shown here is derived from an EMBL/GenBank/DDBJ whole genome shotgun (WGS) entry which is preliminary data.</text>
</comment>
<feature type="signal peptide" evidence="1">
    <location>
        <begin position="1"/>
        <end position="28"/>
    </location>
</feature>
<feature type="chain" id="PRO_5020352660" description="Secreted protein" evidence="1">
    <location>
        <begin position="29"/>
        <end position="274"/>
    </location>
</feature>
<sequence>MNRSPLHCFFVATSFAALVSVSPVAGQAANSGVQEFDPQAFPGQVVDDVVVPVPSEVFSVLDKLGEPNWRQEIRTVDLPKTGDRTKLSLMFGLVVAEGFVAVQAEDKEAVKDIGREVIDLATALGLIKSVRPHAQAILDAADKSDWASIRKEFDQTQKTVRDSMEQMKDADLSQCVSMGGWLRGTSSVTSVITKSFSADRAELLNQPMLVEHFISSIGKMSKDKKEHPNVSDISKGLKLILAKMEGAVDGFTKDGVREIGKTCDSLLTDIQAAR</sequence>
<proteinExistence type="predicted"/>
<evidence type="ECO:0000313" key="3">
    <source>
        <dbReference type="Proteomes" id="UP000295662"/>
    </source>
</evidence>
<evidence type="ECO:0008006" key="4">
    <source>
        <dbReference type="Google" id="ProtNLM"/>
    </source>
</evidence>
<gene>
    <name evidence="2" type="ORF">EI77_02900</name>
</gene>
<protein>
    <recommendedName>
        <fullName evidence="4">Secreted protein</fullName>
    </recommendedName>
</protein>
<dbReference type="OrthoDB" id="183599at2"/>
<organism evidence="2 3">
    <name type="scientific">Prosthecobacter fusiformis</name>
    <dbReference type="NCBI Taxonomy" id="48464"/>
    <lineage>
        <taxon>Bacteria</taxon>
        <taxon>Pseudomonadati</taxon>
        <taxon>Verrucomicrobiota</taxon>
        <taxon>Verrucomicrobiia</taxon>
        <taxon>Verrucomicrobiales</taxon>
        <taxon>Verrucomicrobiaceae</taxon>
        <taxon>Prosthecobacter</taxon>
    </lineage>
</organism>
<dbReference type="AlphaFoldDB" id="A0A4R7RU39"/>
<name>A0A4R7RU39_9BACT</name>
<dbReference type="Proteomes" id="UP000295662">
    <property type="component" value="Unassembled WGS sequence"/>
</dbReference>
<keyword evidence="1" id="KW-0732">Signal</keyword>
<evidence type="ECO:0000256" key="1">
    <source>
        <dbReference type="SAM" id="SignalP"/>
    </source>
</evidence>
<reference evidence="2 3" key="1">
    <citation type="submission" date="2019-03" db="EMBL/GenBank/DDBJ databases">
        <title>Genomic Encyclopedia of Archaeal and Bacterial Type Strains, Phase II (KMG-II): from individual species to whole genera.</title>
        <authorList>
            <person name="Goeker M."/>
        </authorList>
    </citation>
    <scope>NUCLEOTIDE SEQUENCE [LARGE SCALE GENOMIC DNA]</scope>
    <source>
        <strain evidence="2 3">ATCC 25309</strain>
    </source>
</reference>
<dbReference type="EMBL" id="SOCA01000005">
    <property type="protein sequence ID" value="TDU69252.1"/>
    <property type="molecule type" value="Genomic_DNA"/>
</dbReference>
<dbReference type="RefSeq" id="WP_133795947.1">
    <property type="nucleotide sequence ID" value="NZ_SOCA01000005.1"/>
</dbReference>
<keyword evidence="3" id="KW-1185">Reference proteome</keyword>
<accession>A0A4R7RU39</accession>
<evidence type="ECO:0000313" key="2">
    <source>
        <dbReference type="EMBL" id="TDU69252.1"/>
    </source>
</evidence>